<evidence type="ECO:0008006" key="3">
    <source>
        <dbReference type="Google" id="ProtNLM"/>
    </source>
</evidence>
<protein>
    <recommendedName>
        <fullName evidence="3">Phage protein</fullName>
    </recommendedName>
</protein>
<dbReference type="Proteomes" id="UP000078431">
    <property type="component" value="Unassembled WGS sequence"/>
</dbReference>
<dbReference type="InterPro" id="IPR056950">
    <property type="entry name" value="Phage_tail_terminator_3"/>
</dbReference>
<gene>
    <name evidence="1" type="ORF">M993_00456</name>
</gene>
<organism evidence="1 2">
    <name type="scientific">Obesumbacterium proteus ATCC 12841</name>
    <dbReference type="NCBI Taxonomy" id="1354268"/>
    <lineage>
        <taxon>Bacteria</taxon>
        <taxon>Pseudomonadati</taxon>
        <taxon>Pseudomonadota</taxon>
        <taxon>Gammaproteobacteria</taxon>
        <taxon>Enterobacterales</taxon>
        <taxon>Hafniaceae</taxon>
        <taxon>Obesumbacterium</taxon>
    </lineage>
</organism>
<evidence type="ECO:0000313" key="1">
    <source>
        <dbReference type="EMBL" id="OAT60782.1"/>
    </source>
</evidence>
<evidence type="ECO:0000313" key="2">
    <source>
        <dbReference type="Proteomes" id="UP000078431"/>
    </source>
</evidence>
<reference evidence="1 2" key="1">
    <citation type="submission" date="2016-04" db="EMBL/GenBank/DDBJ databases">
        <title>ATOL: Assembling a taxonomically balanced genome-scale reconstruction of the evolutionary history of the Enterobacteriaceae.</title>
        <authorList>
            <person name="Plunkett G.III."/>
            <person name="Neeno-Eckwall E.C."/>
            <person name="Glasner J.D."/>
            <person name="Perna N.T."/>
        </authorList>
    </citation>
    <scope>NUCLEOTIDE SEQUENCE [LARGE SCALE GENOMIC DNA]</scope>
    <source>
        <strain evidence="1 2">ATCC 12841</strain>
    </source>
</reference>
<name>A0AA91EM01_9GAMM</name>
<accession>A0AA91EM01</accession>
<comment type="caution">
    <text evidence="1">The sequence shown here is derived from an EMBL/GenBank/DDBJ whole genome shotgun (WGS) entry which is preliminary data.</text>
</comment>
<dbReference type="RefSeq" id="WP_061553715.1">
    <property type="nucleotide sequence ID" value="NZ_LXEX01000006.1"/>
</dbReference>
<dbReference type="Pfam" id="PF23842">
    <property type="entry name" value="Phage_tail_terminator_3"/>
    <property type="match status" value="1"/>
</dbReference>
<proteinExistence type="predicted"/>
<sequence length="126" mass="14050">MSTPVFIKFREWLEDAGLTDGYKVQMVQWVEQKSDTGNMKYMVFQPNGGTPRVKDLSADDNVQVVLVSAKNDAQTVVQRAQDILDHVTDSPEDSCLNSVFNLGGMPTPIPTEEGRTVIRLLFRCTA</sequence>
<dbReference type="EMBL" id="LXEX01000006">
    <property type="protein sequence ID" value="OAT60782.1"/>
    <property type="molecule type" value="Genomic_DNA"/>
</dbReference>
<dbReference type="AlphaFoldDB" id="A0AA91EM01"/>
<keyword evidence="2" id="KW-1185">Reference proteome</keyword>